<dbReference type="InterPro" id="IPR003004">
    <property type="entry name" value="GspF/PilC"/>
</dbReference>
<evidence type="ECO:0000256" key="6">
    <source>
        <dbReference type="ARBA" id="ARBA00022692"/>
    </source>
</evidence>
<proteinExistence type="inferred from homology"/>
<keyword evidence="6 9" id="KW-0812">Transmembrane</keyword>
<evidence type="ECO:0000256" key="3">
    <source>
        <dbReference type="ARBA" id="ARBA00022448"/>
    </source>
</evidence>
<comment type="similarity">
    <text evidence="2 9">Belongs to the GSP F family.</text>
</comment>
<evidence type="ECO:0000256" key="7">
    <source>
        <dbReference type="ARBA" id="ARBA00022989"/>
    </source>
</evidence>
<dbReference type="Pfam" id="PF00482">
    <property type="entry name" value="T2SSF"/>
    <property type="match status" value="2"/>
</dbReference>
<dbReference type="PANTHER" id="PTHR30012">
    <property type="entry name" value="GENERAL SECRETION PATHWAY PROTEIN"/>
    <property type="match status" value="1"/>
</dbReference>
<keyword evidence="3 9" id="KW-0813">Transport</keyword>
<reference evidence="13" key="1">
    <citation type="submission" date="2019-07" db="EMBL/GenBank/DDBJ databases">
        <title>Bacillus alkalisoli sp. nov. isolated from saline soil.</title>
        <authorList>
            <person name="Sun J.-Q."/>
            <person name="Xu L."/>
        </authorList>
    </citation>
    <scope>NUCLEOTIDE SEQUENCE [LARGE SCALE GENOMIC DNA]</scope>
    <source>
        <strain evidence="13">M4U3P1</strain>
    </source>
</reference>
<dbReference type="PANTHER" id="PTHR30012:SF0">
    <property type="entry name" value="TYPE II SECRETION SYSTEM PROTEIN F-RELATED"/>
    <property type="match status" value="1"/>
</dbReference>
<evidence type="ECO:0000259" key="11">
    <source>
        <dbReference type="Pfam" id="PF00482"/>
    </source>
</evidence>
<evidence type="ECO:0000313" key="12">
    <source>
        <dbReference type="EMBL" id="QKS71857.1"/>
    </source>
</evidence>
<dbReference type="RefSeq" id="WP_176009840.1">
    <property type="nucleotide sequence ID" value="NZ_CP041372.2"/>
</dbReference>
<dbReference type="Gene3D" id="1.20.81.30">
    <property type="entry name" value="Type II secretion system (T2SS), domain F"/>
    <property type="match status" value="2"/>
</dbReference>
<keyword evidence="5" id="KW-0997">Cell inner membrane</keyword>
<feature type="domain" description="Type II secretion system protein GspF" evidence="11">
    <location>
        <begin position="271"/>
        <end position="392"/>
    </location>
</feature>
<name>A0A859FFH0_9BACI</name>
<evidence type="ECO:0000256" key="1">
    <source>
        <dbReference type="ARBA" id="ARBA00004429"/>
    </source>
</evidence>
<dbReference type="InterPro" id="IPR042094">
    <property type="entry name" value="T2SS_GspF_sf"/>
</dbReference>
<feature type="transmembrane region" description="Helical" evidence="10">
    <location>
        <begin position="373"/>
        <end position="394"/>
    </location>
</feature>
<feature type="domain" description="Type II secretion system protein GspF" evidence="11">
    <location>
        <begin position="67"/>
        <end position="190"/>
    </location>
</feature>
<keyword evidence="8 10" id="KW-0472">Membrane</keyword>
<keyword evidence="13" id="KW-1185">Reference proteome</keyword>
<feature type="transmembrane region" description="Helical" evidence="10">
    <location>
        <begin position="220"/>
        <end position="238"/>
    </location>
</feature>
<evidence type="ECO:0000256" key="9">
    <source>
        <dbReference type="RuleBase" id="RU003923"/>
    </source>
</evidence>
<keyword evidence="7 10" id="KW-1133">Transmembrane helix</keyword>
<dbReference type="FunFam" id="1.20.81.30:FF:000001">
    <property type="entry name" value="Type II secretion system protein F"/>
    <property type="match status" value="2"/>
</dbReference>
<organism evidence="12 13">
    <name type="scientific">Paenalkalicoccus suaedae</name>
    <dbReference type="NCBI Taxonomy" id="2592382"/>
    <lineage>
        <taxon>Bacteria</taxon>
        <taxon>Bacillati</taxon>
        <taxon>Bacillota</taxon>
        <taxon>Bacilli</taxon>
        <taxon>Bacillales</taxon>
        <taxon>Bacillaceae</taxon>
        <taxon>Paenalkalicoccus</taxon>
    </lineage>
</organism>
<accession>A0A859FFH0</accession>
<dbReference type="InterPro" id="IPR018076">
    <property type="entry name" value="T2SS_GspF_dom"/>
</dbReference>
<evidence type="ECO:0000256" key="2">
    <source>
        <dbReference type="ARBA" id="ARBA00005745"/>
    </source>
</evidence>
<feature type="transmembrane region" description="Helical" evidence="10">
    <location>
        <begin position="163"/>
        <end position="186"/>
    </location>
</feature>
<dbReference type="AlphaFoldDB" id="A0A859FFH0"/>
<dbReference type="KEGG" id="psua:FLK61_34895"/>
<dbReference type="PROSITE" id="PS00874">
    <property type="entry name" value="T2SP_F"/>
    <property type="match status" value="1"/>
</dbReference>
<dbReference type="PRINTS" id="PR00812">
    <property type="entry name" value="BCTERIALGSPF"/>
</dbReference>
<protein>
    <submittedName>
        <fullName evidence="12">Type II secretion system F family protein</fullName>
    </submittedName>
</protein>
<dbReference type="EMBL" id="CP041372">
    <property type="protein sequence ID" value="QKS71857.1"/>
    <property type="molecule type" value="Genomic_DNA"/>
</dbReference>
<dbReference type="InterPro" id="IPR001992">
    <property type="entry name" value="T2SS_GspF/T4SS_PilC_CS"/>
</dbReference>
<dbReference type="Proteomes" id="UP000318138">
    <property type="component" value="Chromosome"/>
</dbReference>
<keyword evidence="4" id="KW-1003">Cell membrane</keyword>
<evidence type="ECO:0000256" key="8">
    <source>
        <dbReference type="ARBA" id="ARBA00023136"/>
    </source>
</evidence>
<evidence type="ECO:0000256" key="5">
    <source>
        <dbReference type="ARBA" id="ARBA00022519"/>
    </source>
</evidence>
<dbReference type="GO" id="GO:0005886">
    <property type="term" value="C:plasma membrane"/>
    <property type="evidence" value="ECO:0007669"/>
    <property type="project" value="UniProtKB-SubCell"/>
</dbReference>
<comment type="subcellular location">
    <subcellularLocation>
        <location evidence="1">Cell inner membrane</location>
        <topology evidence="1">Multi-pass membrane protein</topology>
    </subcellularLocation>
    <subcellularLocation>
        <location evidence="9">Cell membrane</location>
        <topology evidence="9">Multi-pass membrane protein</topology>
    </subcellularLocation>
</comment>
<evidence type="ECO:0000256" key="4">
    <source>
        <dbReference type="ARBA" id="ARBA00022475"/>
    </source>
</evidence>
<sequence length="401" mass="45047">MPVFKYYGRNEKGTAVEGKLKAGTEREVRDKLERRKIKPKEVQELTGWMYKEIQLFQRAKTKDLVIFLRQMTTLIQAGVSIVDSIRLLGEQTKQKLWREAFQQIEEEVRAGKEFSATLESHRNLFPALLTNMIKAGEAGGNIDEVMERLAVYYEKQHQLKQKVISAITYPVILAVISLGVVLFLLAVVVPSFASMFAGFGAELPLITRFVLASGDFLTTWIWLLIPVIGLVIAAVVYAKRDPNIGYYLDLLLLRTPIIGGVLQKAAIARMSRTWASLFQSSVPVLQATAIVERVVGNEVLARVIRESRVALERGESIATPMEEHWIFPPLVTQMVVVGEKTGALDKMFEKVADFYETEVDQSTERLKSLLEPLLIAFMAVIVGTIVASIAIPMFEIFETIQ</sequence>
<gene>
    <name evidence="12" type="ORF">FLK61_34895</name>
</gene>
<dbReference type="GO" id="GO:0015628">
    <property type="term" value="P:protein secretion by the type II secretion system"/>
    <property type="evidence" value="ECO:0007669"/>
    <property type="project" value="TreeGrafter"/>
</dbReference>
<evidence type="ECO:0000256" key="10">
    <source>
        <dbReference type="SAM" id="Phobius"/>
    </source>
</evidence>
<evidence type="ECO:0000313" key="13">
    <source>
        <dbReference type="Proteomes" id="UP000318138"/>
    </source>
</evidence>